<dbReference type="Proteomes" id="UP001431572">
    <property type="component" value="Chromosome 1"/>
</dbReference>
<keyword evidence="5 7" id="KW-1133">Transmembrane helix</keyword>
<dbReference type="SUPFAM" id="SSF161111">
    <property type="entry name" value="Cation efflux protein transmembrane domain-like"/>
    <property type="match status" value="1"/>
</dbReference>
<evidence type="ECO:0000256" key="3">
    <source>
        <dbReference type="ARBA" id="ARBA00022448"/>
    </source>
</evidence>
<feature type="transmembrane region" description="Helical" evidence="7">
    <location>
        <begin position="170"/>
        <end position="190"/>
    </location>
</feature>
<feature type="transmembrane region" description="Helical" evidence="7">
    <location>
        <begin position="196"/>
        <end position="214"/>
    </location>
</feature>
<accession>A0ABY9AYD0</accession>
<comment type="similarity">
    <text evidence="2">Belongs to the cation diffusion facilitator (CDF) transporter (TC 2.A.4) family.</text>
</comment>
<evidence type="ECO:0000256" key="4">
    <source>
        <dbReference type="ARBA" id="ARBA00022692"/>
    </source>
</evidence>
<dbReference type="SUPFAM" id="SSF160240">
    <property type="entry name" value="Cation efflux protein cytoplasmic domain-like"/>
    <property type="match status" value="1"/>
</dbReference>
<evidence type="ECO:0000313" key="10">
    <source>
        <dbReference type="EMBL" id="WJW65893.1"/>
    </source>
</evidence>
<dbReference type="Gene3D" id="1.20.1510.10">
    <property type="entry name" value="Cation efflux protein transmembrane domain"/>
    <property type="match status" value="1"/>
</dbReference>
<feature type="domain" description="Cation efflux protein transmembrane" evidence="8">
    <location>
        <begin position="30"/>
        <end position="221"/>
    </location>
</feature>
<dbReference type="PANTHER" id="PTHR43840">
    <property type="entry name" value="MITOCHONDRIAL METAL TRANSPORTER 1-RELATED"/>
    <property type="match status" value="1"/>
</dbReference>
<feature type="transmembrane region" description="Helical" evidence="7">
    <location>
        <begin position="31"/>
        <end position="51"/>
    </location>
</feature>
<dbReference type="InterPro" id="IPR002524">
    <property type="entry name" value="Cation_efflux"/>
</dbReference>
<evidence type="ECO:0000313" key="11">
    <source>
        <dbReference type="Proteomes" id="UP001431572"/>
    </source>
</evidence>
<dbReference type="RefSeq" id="WP_341467781.1">
    <property type="nucleotide sequence ID" value="NZ_CP128399.1"/>
</dbReference>
<evidence type="ECO:0000259" key="9">
    <source>
        <dbReference type="Pfam" id="PF16916"/>
    </source>
</evidence>
<keyword evidence="11" id="KW-1185">Reference proteome</keyword>
<evidence type="ECO:0000256" key="7">
    <source>
        <dbReference type="SAM" id="Phobius"/>
    </source>
</evidence>
<dbReference type="NCBIfam" id="TIGR01297">
    <property type="entry name" value="CDF"/>
    <property type="match status" value="1"/>
</dbReference>
<dbReference type="InterPro" id="IPR058533">
    <property type="entry name" value="Cation_efflux_TM"/>
</dbReference>
<organism evidence="10 11">
    <name type="scientific">Candidatus Chlorohelix allophototropha</name>
    <dbReference type="NCBI Taxonomy" id="3003348"/>
    <lineage>
        <taxon>Bacteria</taxon>
        <taxon>Bacillati</taxon>
        <taxon>Chloroflexota</taxon>
        <taxon>Chloroflexia</taxon>
        <taxon>Candidatus Chloroheliales</taxon>
        <taxon>Candidatus Chloroheliaceae</taxon>
        <taxon>Candidatus Chlorohelix</taxon>
    </lineage>
</organism>
<dbReference type="InterPro" id="IPR027469">
    <property type="entry name" value="Cation_efflux_TMD_sf"/>
</dbReference>
<feature type="transmembrane region" description="Helical" evidence="7">
    <location>
        <begin position="57"/>
        <end position="78"/>
    </location>
</feature>
<feature type="transmembrane region" description="Helical" evidence="7">
    <location>
        <begin position="98"/>
        <end position="116"/>
    </location>
</feature>
<evidence type="ECO:0000256" key="5">
    <source>
        <dbReference type="ARBA" id="ARBA00022989"/>
    </source>
</evidence>
<feature type="transmembrane region" description="Helical" evidence="7">
    <location>
        <begin position="128"/>
        <end position="149"/>
    </location>
</feature>
<dbReference type="InterPro" id="IPR027470">
    <property type="entry name" value="Cation_efflux_CTD"/>
</dbReference>
<evidence type="ECO:0000256" key="2">
    <source>
        <dbReference type="ARBA" id="ARBA00008114"/>
    </source>
</evidence>
<keyword evidence="6 7" id="KW-0472">Membrane</keyword>
<evidence type="ECO:0000256" key="6">
    <source>
        <dbReference type="ARBA" id="ARBA00023136"/>
    </source>
</evidence>
<reference evidence="10" key="1">
    <citation type="journal article" date="2024" name="Nature">
        <title>Anoxygenic phototroph of the Chloroflexota uses a type I reaction centre.</title>
        <authorList>
            <person name="Tsuji J.M."/>
            <person name="Shaw N.A."/>
            <person name="Nagashima S."/>
            <person name="Venkiteswaran J.J."/>
            <person name="Schiff S.L."/>
            <person name="Watanabe T."/>
            <person name="Fukui M."/>
            <person name="Hanada S."/>
            <person name="Tank M."/>
            <person name="Neufeld J.D."/>
        </authorList>
    </citation>
    <scope>NUCLEOTIDE SEQUENCE</scope>
    <source>
        <strain evidence="10">L227-S17</strain>
    </source>
</reference>
<proteinExistence type="inferred from homology"/>
<dbReference type="InterPro" id="IPR036837">
    <property type="entry name" value="Cation_efflux_CTD_sf"/>
</dbReference>
<feature type="domain" description="Cation efflux protein cytoplasmic" evidence="9">
    <location>
        <begin position="225"/>
        <end position="302"/>
    </location>
</feature>
<dbReference type="Pfam" id="PF01545">
    <property type="entry name" value="Cation_efflux"/>
    <property type="match status" value="1"/>
</dbReference>
<keyword evidence="3" id="KW-0813">Transport</keyword>
<dbReference type="EMBL" id="CP128399">
    <property type="protein sequence ID" value="WJW65893.1"/>
    <property type="molecule type" value="Genomic_DNA"/>
</dbReference>
<name>A0ABY9AYD0_9CHLR</name>
<evidence type="ECO:0000259" key="8">
    <source>
        <dbReference type="Pfam" id="PF01545"/>
    </source>
</evidence>
<dbReference type="InterPro" id="IPR050291">
    <property type="entry name" value="CDF_Transporter"/>
</dbReference>
<dbReference type="PANTHER" id="PTHR43840:SF15">
    <property type="entry name" value="MITOCHONDRIAL METAL TRANSPORTER 1-RELATED"/>
    <property type="match status" value="1"/>
</dbReference>
<gene>
    <name evidence="10" type="ORF">OZ401_001673</name>
</gene>
<dbReference type="Gene3D" id="3.30.70.1350">
    <property type="entry name" value="Cation efflux protein, cytoplasmic domain"/>
    <property type="match status" value="1"/>
</dbReference>
<sequence>MLKVNEQVNTITKTARIDIVERRKRAARWSVVSNSALIVSKLAVGLSIGSISVISEAIHSSVDLIAAIIALIAVRIAARPADKSHPFGHGKIENLSGAIESLLIFAGAGVIIMEAVDKFGAAPVIEQPLLGAAIMGASALVNFLVSKYLKKVAKETDSIALLADAAHLHADVITCVGVLVGLSLVWITGWNWLDPVVALLVAMLIIKAGWEILLHSISGLVDSSLPDEENRVISQRIEHYKEWYVNYHMLRTRQSGPDRHIDFHLVVPDEMTALEAHRLCNWLEEDIHNSVNSITVQIHIEPQSICTESEGIYLCSSSK</sequence>
<dbReference type="Pfam" id="PF16916">
    <property type="entry name" value="ZT_dimer"/>
    <property type="match status" value="1"/>
</dbReference>
<keyword evidence="4 7" id="KW-0812">Transmembrane</keyword>
<protein>
    <submittedName>
        <fullName evidence="10">Cation diffusion facilitator family transporter</fullName>
    </submittedName>
</protein>
<evidence type="ECO:0000256" key="1">
    <source>
        <dbReference type="ARBA" id="ARBA00004141"/>
    </source>
</evidence>
<comment type="subcellular location">
    <subcellularLocation>
        <location evidence="1">Membrane</location>
        <topology evidence="1">Multi-pass membrane protein</topology>
    </subcellularLocation>
</comment>